<sequence length="781" mass="84135">MGQIGVVQKTNVLPAVGSGPVCRRADLPRLTIPLTPSLNRRHNEGDTDYRILSPVGSSSSSSSDAAEVERVLGCITPEIVVSASPCRSDASDDVLPVTTKIMLSDLKNSRKSKPRSPCSPTPSSSTAPPSPALSDVPSVTLPDWKENQIWTPEWLRMHRLGPDGLRPSKRRRLSKAALVLLCNDKGEYDVAFSKPSTPVNSTFSQLATDDTVAASERLAEAFRQLANDAQRELLCEDPYTTDDGSRLMDYTEPLYPAAAYPCPSQGADAVNGDFTGCATPQVVTPTPSSPESPSFGSLDLTSAYGEMPMSSTPVKAGTQATLHFLEEPTVAAIDFGVGEEVSCESSSIPVDPASESILGQSLECDFDDRGRHLAPPDSLDDVPDFEARQSEVVENVTDGGLSSLPSLPLIECLPPLGFNIKAHSVATKSFVVREDARGSPSRSYETGNLSSNDGSNAHHQPIPPTISEQSPSSDESYDLNDHLPPISPSSSCDLEELRGDGAYSDSEALWSPVEEDDSFELDTDNLWGERLMDQTFEDEMQGCDDYDFNFDPVSMSSSAVKQGSEHAPSVDVESVNSVYERIGNCSSTASVTSPLSPVLSTFPASPSPVTQNLLFYDKPQMMSSVDSNECIGHSLSTILEEEEPDSSEDLTSSTSLDIAVGKVDSMTKPIARQFMREATPALMSDTSSFTSPMSVLATPDSNGRGRFLHEHDSSPTKIPLPPLEYLKQEFNSLLSEELPPPSRLCEPIEPLLESDLLCPPNPRDEEVFSRIVQPPPDPVLA</sequence>
<feature type="region of interest" description="Disordered" evidence="1">
    <location>
        <begin position="105"/>
        <end position="139"/>
    </location>
</feature>
<dbReference type="AlphaFoldDB" id="A0A4R5XDT7"/>
<organism evidence="2 3">
    <name type="scientific">Rickenella mellea</name>
    <dbReference type="NCBI Taxonomy" id="50990"/>
    <lineage>
        <taxon>Eukaryota</taxon>
        <taxon>Fungi</taxon>
        <taxon>Dikarya</taxon>
        <taxon>Basidiomycota</taxon>
        <taxon>Agaricomycotina</taxon>
        <taxon>Agaricomycetes</taxon>
        <taxon>Hymenochaetales</taxon>
        <taxon>Rickenellaceae</taxon>
        <taxon>Rickenella</taxon>
    </lineage>
</organism>
<evidence type="ECO:0000256" key="1">
    <source>
        <dbReference type="SAM" id="MobiDB-lite"/>
    </source>
</evidence>
<evidence type="ECO:0000313" key="2">
    <source>
        <dbReference type="EMBL" id="TDL29221.1"/>
    </source>
</evidence>
<gene>
    <name evidence="2" type="ORF">BD410DRAFT_9520</name>
</gene>
<feature type="compositionally biased region" description="Polar residues" evidence="1">
    <location>
        <begin position="440"/>
        <end position="458"/>
    </location>
</feature>
<dbReference type="VEuPathDB" id="FungiDB:BD410DRAFT_9520"/>
<protein>
    <submittedName>
        <fullName evidence="2">Uncharacterized protein</fullName>
    </submittedName>
</protein>
<accession>A0A4R5XDT7</accession>
<dbReference type="Proteomes" id="UP000294933">
    <property type="component" value="Unassembled WGS sequence"/>
</dbReference>
<feature type="region of interest" description="Disordered" evidence="1">
    <location>
        <begin position="434"/>
        <end position="498"/>
    </location>
</feature>
<name>A0A4R5XDT7_9AGAM</name>
<proteinExistence type="predicted"/>
<dbReference type="EMBL" id="ML170156">
    <property type="protein sequence ID" value="TDL29221.1"/>
    <property type="molecule type" value="Genomic_DNA"/>
</dbReference>
<evidence type="ECO:0000313" key="3">
    <source>
        <dbReference type="Proteomes" id="UP000294933"/>
    </source>
</evidence>
<feature type="compositionally biased region" description="Low complexity" evidence="1">
    <location>
        <begin position="115"/>
        <end position="127"/>
    </location>
</feature>
<reference evidence="2 3" key="1">
    <citation type="submission" date="2018-06" db="EMBL/GenBank/DDBJ databases">
        <title>A transcriptomic atlas of mushroom development highlights an independent origin of complex multicellularity.</title>
        <authorList>
            <consortium name="DOE Joint Genome Institute"/>
            <person name="Krizsan K."/>
            <person name="Almasi E."/>
            <person name="Merenyi Z."/>
            <person name="Sahu N."/>
            <person name="Viragh M."/>
            <person name="Koszo T."/>
            <person name="Mondo S."/>
            <person name="Kiss B."/>
            <person name="Balint B."/>
            <person name="Kues U."/>
            <person name="Barry K."/>
            <person name="Hegedus J.C."/>
            <person name="Henrissat B."/>
            <person name="Johnson J."/>
            <person name="Lipzen A."/>
            <person name="Ohm R."/>
            <person name="Nagy I."/>
            <person name="Pangilinan J."/>
            <person name="Yan J."/>
            <person name="Xiong Y."/>
            <person name="Grigoriev I.V."/>
            <person name="Hibbett D.S."/>
            <person name="Nagy L.G."/>
        </authorList>
    </citation>
    <scope>NUCLEOTIDE SEQUENCE [LARGE SCALE GENOMIC DNA]</scope>
    <source>
        <strain evidence="2 3">SZMC22713</strain>
    </source>
</reference>
<keyword evidence="3" id="KW-1185">Reference proteome</keyword>